<keyword evidence="4 7" id="KW-0285">Flavoprotein</keyword>
<keyword evidence="7" id="KW-0249">Electron transport</keyword>
<dbReference type="GO" id="GO:0005759">
    <property type="term" value="C:mitochondrial matrix"/>
    <property type="evidence" value="ECO:0007669"/>
    <property type="project" value="UniProtKB-SubCell"/>
</dbReference>
<comment type="similarity">
    <text evidence="2 7">Belongs to the ETF alpha-subunit/FixB family.</text>
</comment>
<dbReference type="PANTHER" id="PTHR43153:SF1">
    <property type="entry name" value="ELECTRON TRANSFER FLAVOPROTEIN SUBUNIT ALPHA, MITOCHONDRIAL"/>
    <property type="match status" value="1"/>
</dbReference>
<keyword evidence="5 7" id="KW-0274">FAD</keyword>
<dbReference type="SMART" id="SM00893">
    <property type="entry name" value="ETF"/>
    <property type="match status" value="1"/>
</dbReference>
<dbReference type="Gene3D" id="3.40.50.1220">
    <property type="entry name" value="TPP-binding domain"/>
    <property type="match status" value="1"/>
</dbReference>
<dbReference type="STRING" id="1344418.A0A1D2VRF8"/>
<comment type="cofactor">
    <cofactor evidence="7 8">
        <name>FAD</name>
        <dbReference type="ChEBI" id="CHEBI:57692"/>
    </cofactor>
    <text evidence="7 8">Binds 1 FAD per dimer.</text>
</comment>
<dbReference type="GO" id="GO:0009055">
    <property type="term" value="F:electron transfer activity"/>
    <property type="evidence" value="ECO:0007669"/>
    <property type="project" value="InterPro"/>
</dbReference>
<organism evidence="10 11">
    <name type="scientific">Ascoidea rubescens DSM 1968</name>
    <dbReference type="NCBI Taxonomy" id="1344418"/>
    <lineage>
        <taxon>Eukaryota</taxon>
        <taxon>Fungi</taxon>
        <taxon>Dikarya</taxon>
        <taxon>Ascomycota</taxon>
        <taxon>Saccharomycotina</taxon>
        <taxon>Saccharomycetes</taxon>
        <taxon>Ascoideaceae</taxon>
        <taxon>Ascoidea</taxon>
    </lineage>
</organism>
<evidence type="ECO:0000256" key="6">
    <source>
        <dbReference type="ARBA" id="ARBA00025416"/>
    </source>
</evidence>
<evidence type="ECO:0000313" key="11">
    <source>
        <dbReference type="Proteomes" id="UP000095038"/>
    </source>
</evidence>
<feature type="binding site" evidence="8">
    <location>
        <begin position="300"/>
        <end position="307"/>
    </location>
    <ligand>
        <name>FAD</name>
        <dbReference type="ChEBI" id="CHEBI:57692"/>
    </ligand>
</feature>
<keyword evidence="7" id="KW-0496">Mitochondrion</keyword>
<dbReference type="InParanoid" id="A0A1D2VRF8"/>
<dbReference type="InterPro" id="IPR014731">
    <property type="entry name" value="ETF_asu_C"/>
</dbReference>
<dbReference type="Gene3D" id="3.40.50.620">
    <property type="entry name" value="HUPs"/>
    <property type="match status" value="1"/>
</dbReference>
<keyword evidence="11" id="KW-1185">Reference proteome</keyword>
<dbReference type="AlphaFoldDB" id="A0A1D2VRF8"/>
<name>A0A1D2VRF8_9ASCO</name>
<dbReference type="GO" id="GO:0033539">
    <property type="term" value="P:fatty acid beta-oxidation using acyl-CoA dehydrogenase"/>
    <property type="evidence" value="ECO:0007669"/>
    <property type="project" value="TreeGrafter"/>
</dbReference>
<dbReference type="CDD" id="cd01715">
    <property type="entry name" value="ETF_alpha"/>
    <property type="match status" value="1"/>
</dbReference>
<dbReference type="FunFam" id="3.40.50.1220:FF:000001">
    <property type="entry name" value="Electron transfer flavoprotein, alpha subunit"/>
    <property type="match status" value="1"/>
</dbReference>
<evidence type="ECO:0000256" key="4">
    <source>
        <dbReference type="ARBA" id="ARBA00022630"/>
    </source>
</evidence>
<dbReference type="Pfam" id="PF00766">
    <property type="entry name" value="ETF_alpha"/>
    <property type="match status" value="1"/>
</dbReference>
<evidence type="ECO:0000313" key="10">
    <source>
        <dbReference type="EMBL" id="ODV64180.1"/>
    </source>
</evidence>
<sequence length="356" mass="38296">MFKVSARAFPRRSPIFSSKCFASTLTLIETNGSKISPASLSTLNAASKLNQPITCLVLGSDAKKISESEFKNLELSSSNLKISKILYNENSNFDHLLAENISNILTNLINDSKNDITHFFANSSSIGKNIIPRVAALLDVQPISDIINIKDSKTFIRPIYAGNAIATVESSDKLILSTIRSSAFSQISSDSSINNSIVIEELPINDSDITSNNDNKITWVSESLTKSERPDLSSAKVVVSGGRGLKSKENFDKLIDPLAKALNAAVGASRAAVDAGFVDNSLQVGQTGKVIAPDLYFAIGISGAIQHLAGMKDSKTIVAINKLEDEPIYKIADYGLVGDLFEILPELTEKISALKK</sequence>
<dbReference type="FunCoup" id="A0A1D2VRF8">
    <property type="interactions" value="525"/>
</dbReference>
<evidence type="ECO:0000256" key="7">
    <source>
        <dbReference type="PIRNR" id="PIRNR000089"/>
    </source>
</evidence>
<reference evidence="11" key="1">
    <citation type="submission" date="2016-05" db="EMBL/GenBank/DDBJ databases">
        <title>Comparative genomics of biotechnologically important yeasts.</title>
        <authorList>
            <consortium name="DOE Joint Genome Institute"/>
            <person name="Riley R."/>
            <person name="Haridas S."/>
            <person name="Wolfe K.H."/>
            <person name="Lopes M.R."/>
            <person name="Hittinger C.T."/>
            <person name="Goker M."/>
            <person name="Salamov A."/>
            <person name="Wisecaver J."/>
            <person name="Long T.M."/>
            <person name="Aerts A.L."/>
            <person name="Barry K."/>
            <person name="Choi C."/>
            <person name="Clum A."/>
            <person name="Coughlan A.Y."/>
            <person name="Deshpande S."/>
            <person name="Douglass A.P."/>
            <person name="Hanson S.J."/>
            <person name="Klenk H.-P."/>
            <person name="Labutti K."/>
            <person name="Lapidus A."/>
            <person name="Lindquist E."/>
            <person name="Lipzen A."/>
            <person name="Meier-Kolthoff J.P."/>
            <person name="Ohm R.A."/>
            <person name="Otillar R.P."/>
            <person name="Pangilinan J."/>
            <person name="Peng Y."/>
            <person name="Rokas A."/>
            <person name="Rosa C.A."/>
            <person name="Scheuner C."/>
            <person name="Sibirny A.A."/>
            <person name="Slot J.C."/>
            <person name="Stielow J.B."/>
            <person name="Sun H."/>
            <person name="Kurtzman C.P."/>
            <person name="Blackwell M."/>
            <person name="Grigoriev I.V."/>
            <person name="Jeffries T.W."/>
        </authorList>
    </citation>
    <scope>NUCLEOTIDE SEQUENCE [LARGE SCALE GENOMIC DNA]</scope>
    <source>
        <strain evidence="11">DSM 1968</strain>
    </source>
</reference>
<dbReference type="SUPFAM" id="SSF52402">
    <property type="entry name" value="Adenine nucleotide alpha hydrolases-like"/>
    <property type="match status" value="1"/>
</dbReference>
<dbReference type="InterPro" id="IPR001308">
    <property type="entry name" value="ETF_a/FixB"/>
</dbReference>
<dbReference type="RefSeq" id="XP_020050487.1">
    <property type="nucleotide sequence ID" value="XM_020192461.1"/>
</dbReference>
<dbReference type="InterPro" id="IPR033947">
    <property type="entry name" value="ETF_alpha_N"/>
</dbReference>
<evidence type="ECO:0000256" key="3">
    <source>
        <dbReference type="ARBA" id="ARBA00011355"/>
    </source>
</evidence>
<feature type="domain" description="Electron transfer flavoprotein alpha/beta-subunit N-terminal" evidence="9">
    <location>
        <begin position="24"/>
        <end position="213"/>
    </location>
</feature>
<evidence type="ECO:0000259" key="9">
    <source>
        <dbReference type="SMART" id="SM00893"/>
    </source>
</evidence>
<feature type="binding site" evidence="8">
    <location>
        <begin position="269"/>
        <end position="270"/>
    </location>
    <ligand>
        <name>FAD</name>
        <dbReference type="ChEBI" id="CHEBI:57692"/>
    </ligand>
</feature>
<evidence type="ECO:0000256" key="2">
    <source>
        <dbReference type="ARBA" id="ARBA00005817"/>
    </source>
</evidence>
<dbReference type="GeneID" id="30966097"/>
<protein>
    <recommendedName>
        <fullName evidence="7">Probable electron transfer flavoprotein subunit alpha</fullName>
    </recommendedName>
</protein>
<proteinExistence type="inferred from homology"/>
<gene>
    <name evidence="10" type="ORF">ASCRUDRAFT_73860</name>
</gene>
<dbReference type="PIRSF" id="PIRSF000089">
    <property type="entry name" value="Electra_flavoP_a"/>
    <property type="match status" value="1"/>
</dbReference>
<dbReference type="EMBL" id="KV454475">
    <property type="protein sequence ID" value="ODV64180.1"/>
    <property type="molecule type" value="Genomic_DNA"/>
</dbReference>
<dbReference type="InterPro" id="IPR014730">
    <property type="entry name" value="ETF_a/b_N"/>
</dbReference>
<comment type="function">
    <text evidence="6 7">The electron transfer flavoprotein serves as a specific electron acceptor for several dehydrogenases, including five acyl-CoA dehydrogenases, glutaryl-CoA and sarcosine dehydrogenase. It transfers the electrons to the main mitochondrial respiratory chain via ETF-ubiquinone oxidoreductase (ETF dehydrogenase).</text>
</comment>
<evidence type="ECO:0000256" key="8">
    <source>
        <dbReference type="PIRSR" id="PIRSR000089-1"/>
    </source>
</evidence>
<comment type="subcellular location">
    <subcellularLocation>
        <location evidence="1 7">Mitochondrion matrix</location>
    </subcellularLocation>
</comment>
<dbReference type="Pfam" id="PF01012">
    <property type="entry name" value="ETF"/>
    <property type="match status" value="1"/>
</dbReference>
<dbReference type="PANTHER" id="PTHR43153">
    <property type="entry name" value="ELECTRON TRANSFER FLAVOPROTEIN ALPHA"/>
    <property type="match status" value="1"/>
</dbReference>
<keyword evidence="7" id="KW-0813">Transport</keyword>
<dbReference type="SUPFAM" id="SSF52467">
    <property type="entry name" value="DHS-like NAD/FAD-binding domain"/>
    <property type="match status" value="1"/>
</dbReference>
<feature type="binding site" evidence="8">
    <location>
        <position position="243"/>
    </location>
    <ligand>
        <name>FAD</name>
        <dbReference type="ChEBI" id="CHEBI:57692"/>
    </ligand>
</feature>
<feature type="binding site" evidence="8">
    <location>
        <begin position="283"/>
        <end position="287"/>
    </location>
    <ligand>
        <name>FAD</name>
        <dbReference type="ChEBI" id="CHEBI:57692"/>
    </ligand>
</feature>
<dbReference type="InterPro" id="IPR029035">
    <property type="entry name" value="DHS-like_NAD/FAD-binding_dom"/>
</dbReference>
<dbReference type="GO" id="GO:0050660">
    <property type="term" value="F:flavin adenine dinucleotide binding"/>
    <property type="evidence" value="ECO:0007669"/>
    <property type="project" value="InterPro"/>
</dbReference>
<comment type="subunit">
    <text evidence="3 7">Heterodimer of an alpha and a beta subunit.</text>
</comment>
<dbReference type="OrthoDB" id="1715808at2759"/>
<dbReference type="InterPro" id="IPR014729">
    <property type="entry name" value="Rossmann-like_a/b/a_fold"/>
</dbReference>
<evidence type="ECO:0000256" key="1">
    <source>
        <dbReference type="ARBA" id="ARBA00004305"/>
    </source>
</evidence>
<feature type="binding site" evidence="8">
    <location>
        <position position="321"/>
    </location>
    <ligand>
        <name>FAD</name>
        <dbReference type="ChEBI" id="CHEBI:57692"/>
    </ligand>
</feature>
<accession>A0A1D2VRF8</accession>
<dbReference type="Proteomes" id="UP000095038">
    <property type="component" value="Unassembled WGS sequence"/>
</dbReference>
<evidence type="ECO:0000256" key="5">
    <source>
        <dbReference type="ARBA" id="ARBA00022827"/>
    </source>
</evidence>